<accession>A0A812WAB3</accession>
<evidence type="ECO:0000256" key="2">
    <source>
        <dbReference type="ARBA" id="ARBA00022692"/>
    </source>
</evidence>
<dbReference type="GO" id="GO:0016020">
    <property type="term" value="C:membrane"/>
    <property type="evidence" value="ECO:0007669"/>
    <property type="project" value="UniProtKB-SubCell"/>
</dbReference>
<evidence type="ECO:0000313" key="6">
    <source>
        <dbReference type="EMBL" id="CAE7663380.1"/>
    </source>
</evidence>
<feature type="transmembrane region" description="Helical" evidence="5">
    <location>
        <begin position="82"/>
        <end position="103"/>
    </location>
</feature>
<name>A0A812WAB3_SYMPI</name>
<evidence type="ECO:0000313" key="7">
    <source>
        <dbReference type="Proteomes" id="UP000649617"/>
    </source>
</evidence>
<feature type="transmembrane region" description="Helical" evidence="5">
    <location>
        <begin position="152"/>
        <end position="172"/>
    </location>
</feature>
<organism evidence="6 7">
    <name type="scientific">Symbiodinium pilosum</name>
    <name type="common">Dinoflagellate</name>
    <dbReference type="NCBI Taxonomy" id="2952"/>
    <lineage>
        <taxon>Eukaryota</taxon>
        <taxon>Sar</taxon>
        <taxon>Alveolata</taxon>
        <taxon>Dinophyceae</taxon>
        <taxon>Suessiales</taxon>
        <taxon>Symbiodiniaceae</taxon>
        <taxon>Symbiodinium</taxon>
    </lineage>
</organism>
<dbReference type="Proteomes" id="UP000649617">
    <property type="component" value="Unassembled WGS sequence"/>
</dbReference>
<dbReference type="OrthoDB" id="426527at2759"/>
<dbReference type="PANTHER" id="PTHR16119:SF17">
    <property type="entry name" value="TRANSMEMBRANE PROTEIN 144"/>
    <property type="match status" value="1"/>
</dbReference>
<evidence type="ECO:0000256" key="1">
    <source>
        <dbReference type="ARBA" id="ARBA00004141"/>
    </source>
</evidence>
<keyword evidence="3 5" id="KW-1133">Transmembrane helix</keyword>
<evidence type="ECO:0008006" key="8">
    <source>
        <dbReference type="Google" id="ProtNLM"/>
    </source>
</evidence>
<reference evidence="6" key="1">
    <citation type="submission" date="2021-02" db="EMBL/GenBank/DDBJ databases">
        <authorList>
            <person name="Dougan E. K."/>
            <person name="Rhodes N."/>
            <person name="Thang M."/>
            <person name="Chan C."/>
        </authorList>
    </citation>
    <scope>NUCLEOTIDE SEQUENCE</scope>
</reference>
<keyword evidence="7" id="KW-1185">Reference proteome</keyword>
<feature type="transmembrane region" description="Helical" evidence="5">
    <location>
        <begin position="115"/>
        <end position="140"/>
    </location>
</feature>
<dbReference type="InterPro" id="IPR010651">
    <property type="entry name" value="Sugar_transport"/>
</dbReference>
<evidence type="ECO:0000256" key="5">
    <source>
        <dbReference type="SAM" id="Phobius"/>
    </source>
</evidence>
<dbReference type="AlphaFoldDB" id="A0A812WAB3"/>
<evidence type="ECO:0000256" key="4">
    <source>
        <dbReference type="ARBA" id="ARBA00023136"/>
    </source>
</evidence>
<comment type="subcellular location">
    <subcellularLocation>
        <location evidence="1">Membrane</location>
        <topology evidence="1">Multi-pass membrane protein</topology>
    </subcellularLocation>
</comment>
<gene>
    <name evidence="6" type="ORF">SPIL2461_LOCUS18076</name>
</gene>
<feature type="transmembrane region" description="Helical" evidence="5">
    <location>
        <begin position="21"/>
        <end position="43"/>
    </location>
</feature>
<keyword evidence="4 5" id="KW-0472">Membrane</keyword>
<dbReference type="PANTHER" id="PTHR16119">
    <property type="entry name" value="TRANSMEMBRANE PROTEIN 144"/>
    <property type="match status" value="1"/>
</dbReference>
<dbReference type="GO" id="GO:0015144">
    <property type="term" value="F:carbohydrate transmembrane transporter activity"/>
    <property type="evidence" value="ECO:0007669"/>
    <property type="project" value="InterPro"/>
</dbReference>
<sequence>MGAYPVPIKAPRVLKASPHPVVFQCYKTFWVFLTGWLFLLPRWWQQESPVFCPTWWGVVSALGWIPSGVCAIAAVPRLGVGMTVAVSSSCGSILTFLVFWLVLGESMKEHSLGGHMMYFAPVYLACIVLGMVGMVLATGFKSQGGETRRSKGMVGLLLAMSVGVFSAIQFGAVNLGKQSAQQSAGCAGDMSSCPPEFVEAFNNFGSWMASFGLGALLVTAIFLLGVTADAALRRKPLPAPHWKALAGPGSMAGLLWALGNFFQTAAVVRGGSAVMLPANQAIQLVTSGAFGLLYYHEVPNLRRAVFWTAAALWTLGSILLLSQEKS</sequence>
<feature type="transmembrane region" description="Helical" evidence="5">
    <location>
        <begin position="207"/>
        <end position="232"/>
    </location>
</feature>
<feature type="transmembrane region" description="Helical" evidence="5">
    <location>
        <begin position="244"/>
        <end position="262"/>
    </location>
</feature>
<feature type="transmembrane region" description="Helical" evidence="5">
    <location>
        <begin position="304"/>
        <end position="322"/>
    </location>
</feature>
<dbReference type="EMBL" id="CAJNIZ010043577">
    <property type="protein sequence ID" value="CAE7663380.1"/>
    <property type="molecule type" value="Genomic_DNA"/>
</dbReference>
<keyword evidence="2 5" id="KW-0812">Transmembrane</keyword>
<protein>
    <recommendedName>
        <fullName evidence="8">EamA domain-containing protein</fullName>
    </recommendedName>
</protein>
<comment type="caution">
    <text evidence="6">The sequence shown here is derived from an EMBL/GenBank/DDBJ whole genome shotgun (WGS) entry which is preliminary data.</text>
</comment>
<feature type="transmembrane region" description="Helical" evidence="5">
    <location>
        <begin position="55"/>
        <end position="75"/>
    </location>
</feature>
<proteinExistence type="predicted"/>
<evidence type="ECO:0000256" key="3">
    <source>
        <dbReference type="ARBA" id="ARBA00022989"/>
    </source>
</evidence>